<sequence>MALQVNLQMTESLEDPWNRVRDKAGIGPLWKKNERDCISPVIDKLPDRGVPHLTPSDRWDPASPRLSKRISRSDSTEYSEAFCENDKKKKLVSEDQALGLCDCLLLREHLADLHEGLVLGLWDDEIDVDGHGKTNAAEQQGVNAARSSRISGYRSIHHGVLIYQPSLTDRDWSQFLPTPMNTPASLNDGQDSPKRTVGFPMKGNPLTLTGPKLTLERYSFKHGASDQAAVPDVLVLTLSQSS</sequence>
<proteinExistence type="predicted"/>
<accession>A0A4Z2G4V2</accession>
<evidence type="ECO:0000313" key="2">
    <source>
        <dbReference type="EMBL" id="TNN48596.1"/>
    </source>
</evidence>
<dbReference type="EMBL" id="SRLO01000690">
    <property type="protein sequence ID" value="TNN48596.1"/>
    <property type="molecule type" value="Genomic_DNA"/>
</dbReference>
<feature type="compositionally biased region" description="Polar residues" evidence="1">
    <location>
        <begin position="175"/>
        <end position="190"/>
    </location>
</feature>
<comment type="caution">
    <text evidence="2">The sequence shown here is derived from an EMBL/GenBank/DDBJ whole genome shotgun (WGS) entry which is preliminary data.</text>
</comment>
<feature type="region of interest" description="Disordered" evidence="1">
    <location>
        <begin position="49"/>
        <end position="72"/>
    </location>
</feature>
<keyword evidence="3" id="KW-1185">Reference proteome</keyword>
<name>A0A4Z2G4V2_9TELE</name>
<dbReference type="AlphaFoldDB" id="A0A4Z2G4V2"/>
<feature type="compositionally biased region" description="Basic and acidic residues" evidence="1">
    <location>
        <begin position="49"/>
        <end position="60"/>
    </location>
</feature>
<dbReference type="Proteomes" id="UP000314294">
    <property type="component" value="Unassembled WGS sequence"/>
</dbReference>
<evidence type="ECO:0000256" key="1">
    <source>
        <dbReference type="SAM" id="MobiDB-lite"/>
    </source>
</evidence>
<organism evidence="2 3">
    <name type="scientific">Liparis tanakae</name>
    <name type="common">Tanaka's snailfish</name>
    <dbReference type="NCBI Taxonomy" id="230148"/>
    <lineage>
        <taxon>Eukaryota</taxon>
        <taxon>Metazoa</taxon>
        <taxon>Chordata</taxon>
        <taxon>Craniata</taxon>
        <taxon>Vertebrata</taxon>
        <taxon>Euteleostomi</taxon>
        <taxon>Actinopterygii</taxon>
        <taxon>Neopterygii</taxon>
        <taxon>Teleostei</taxon>
        <taxon>Neoteleostei</taxon>
        <taxon>Acanthomorphata</taxon>
        <taxon>Eupercaria</taxon>
        <taxon>Perciformes</taxon>
        <taxon>Cottioidei</taxon>
        <taxon>Cottales</taxon>
        <taxon>Liparidae</taxon>
        <taxon>Liparis</taxon>
    </lineage>
</organism>
<evidence type="ECO:0000313" key="3">
    <source>
        <dbReference type="Proteomes" id="UP000314294"/>
    </source>
</evidence>
<reference evidence="2 3" key="1">
    <citation type="submission" date="2019-03" db="EMBL/GenBank/DDBJ databases">
        <title>First draft genome of Liparis tanakae, snailfish: a comprehensive survey of snailfish specific genes.</title>
        <authorList>
            <person name="Kim W."/>
            <person name="Song I."/>
            <person name="Jeong J.-H."/>
            <person name="Kim D."/>
            <person name="Kim S."/>
            <person name="Ryu S."/>
            <person name="Song J.Y."/>
            <person name="Lee S.K."/>
        </authorList>
    </citation>
    <scope>NUCLEOTIDE SEQUENCE [LARGE SCALE GENOMIC DNA]</scope>
    <source>
        <tissue evidence="2">Muscle</tissue>
    </source>
</reference>
<gene>
    <name evidence="2" type="ORF">EYF80_041215</name>
</gene>
<feature type="region of interest" description="Disordered" evidence="1">
    <location>
        <begin position="174"/>
        <end position="203"/>
    </location>
</feature>
<protein>
    <submittedName>
        <fullName evidence="2">Uncharacterized protein</fullName>
    </submittedName>
</protein>